<gene>
    <name evidence="2" type="ORF">EDC22_101515</name>
</gene>
<keyword evidence="1" id="KW-0472">Membrane</keyword>
<proteinExistence type="predicted"/>
<dbReference type="AlphaFoldDB" id="A0A4R3MHX1"/>
<evidence type="ECO:0000313" key="3">
    <source>
        <dbReference type="Proteomes" id="UP000295678"/>
    </source>
</evidence>
<name>A0A4R3MHX1_9HYPH</name>
<protein>
    <submittedName>
        <fullName evidence="2">Uncharacterized protein</fullName>
    </submittedName>
</protein>
<dbReference type="Proteomes" id="UP000295678">
    <property type="component" value="Unassembled WGS sequence"/>
</dbReference>
<dbReference type="EMBL" id="SMAK01000001">
    <property type="protein sequence ID" value="TCT13645.1"/>
    <property type="molecule type" value="Genomic_DNA"/>
</dbReference>
<keyword evidence="3" id="KW-1185">Reference proteome</keyword>
<evidence type="ECO:0000313" key="2">
    <source>
        <dbReference type="EMBL" id="TCT13645.1"/>
    </source>
</evidence>
<evidence type="ECO:0000256" key="1">
    <source>
        <dbReference type="SAM" id="Phobius"/>
    </source>
</evidence>
<keyword evidence="1" id="KW-0812">Transmembrane</keyword>
<feature type="transmembrane region" description="Helical" evidence="1">
    <location>
        <begin position="12"/>
        <end position="31"/>
    </location>
</feature>
<keyword evidence="1" id="KW-1133">Transmembrane helix</keyword>
<accession>A0A4R3MHX1</accession>
<reference evidence="2 3" key="1">
    <citation type="submission" date="2019-03" db="EMBL/GenBank/DDBJ databases">
        <title>Genomic Encyclopedia of Type Strains, Phase IV (KMG-IV): sequencing the most valuable type-strain genomes for metagenomic binning, comparative biology and taxonomic classification.</title>
        <authorList>
            <person name="Goeker M."/>
        </authorList>
    </citation>
    <scope>NUCLEOTIDE SEQUENCE [LARGE SCALE GENOMIC DNA]</scope>
    <source>
        <strain evidence="2 3">DSM 19345</strain>
    </source>
</reference>
<feature type="transmembrane region" description="Helical" evidence="1">
    <location>
        <begin position="99"/>
        <end position="119"/>
    </location>
</feature>
<feature type="transmembrane region" description="Helical" evidence="1">
    <location>
        <begin position="66"/>
        <end position="92"/>
    </location>
</feature>
<organism evidence="2 3">
    <name type="scientific">Tepidamorphus gemmatus</name>
    <dbReference type="NCBI Taxonomy" id="747076"/>
    <lineage>
        <taxon>Bacteria</taxon>
        <taxon>Pseudomonadati</taxon>
        <taxon>Pseudomonadota</taxon>
        <taxon>Alphaproteobacteria</taxon>
        <taxon>Hyphomicrobiales</taxon>
        <taxon>Tepidamorphaceae</taxon>
        <taxon>Tepidamorphus</taxon>
    </lineage>
</organism>
<sequence>MRAVDIVFIERISRPLFWCYGLAYAGMWWFALLGLDRQGFFTAQPDCMIVPTMLAPLWYCGPSGPLWFLASLANAAMILTVWSPVFAAAAWVDPAHIAAFLPIVMVHAVGLVAATYILYKVVSSLVLTLSSRLQRFAVRIRPA</sequence>
<dbReference type="RefSeq" id="WP_132805010.1">
    <property type="nucleotide sequence ID" value="NZ_SMAK01000001.1"/>
</dbReference>
<comment type="caution">
    <text evidence="2">The sequence shown here is derived from an EMBL/GenBank/DDBJ whole genome shotgun (WGS) entry which is preliminary data.</text>
</comment>